<evidence type="ECO:0000313" key="3">
    <source>
        <dbReference type="Proteomes" id="UP001243364"/>
    </source>
</evidence>
<keyword evidence="3" id="KW-1185">Reference proteome</keyword>
<evidence type="ECO:0000256" key="1">
    <source>
        <dbReference type="SAM" id="MobiDB-lite"/>
    </source>
</evidence>
<accession>A0ABU0QA24</accession>
<dbReference type="EMBL" id="JAUSYA010000001">
    <property type="protein sequence ID" value="MDQ0687517.1"/>
    <property type="molecule type" value="Genomic_DNA"/>
</dbReference>
<sequence length="127" mass="13013">MGVSRRALLGYSSSAAAGAALTSAGPARAEEADVSDGTAAARQGGVTEQASGSDTEWGGSTQFRGTTTPPSPEDEGYIVMTFSIDQMPSPTMQKVTALDVAEAVNELLASRGWPAITFYGNVPKALN</sequence>
<feature type="region of interest" description="Disordered" evidence="1">
    <location>
        <begin position="23"/>
        <end position="74"/>
    </location>
</feature>
<gene>
    <name evidence="2" type="ORF">QFZ56_006480</name>
</gene>
<dbReference type="InterPro" id="IPR006311">
    <property type="entry name" value="TAT_signal"/>
</dbReference>
<reference evidence="2 3" key="1">
    <citation type="submission" date="2023-07" db="EMBL/GenBank/DDBJ databases">
        <title>Comparative genomics of wheat-associated soil bacteria to identify genetic determinants of phenazine resistance.</title>
        <authorList>
            <person name="Mouncey N."/>
        </authorList>
    </citation>
    <scope>NUCLEOTIDE SEQUENCE [LARGE SCALE GENOMIC DNA]</scope>
    <source>
        <strain evidence="2 3">W4I19-2</strain>
    </source>
</reference>
<dbReference type="RefSeq" id="WP_307047543.1">
    <property type="nucleotide sequence ID" value="NZ_JAUSYA010000001.1"/>
</dbReference>
<name>A0ABU0QA24_STRAH</name>
<organism evidence="2 3">
    <name type="scientific">Streptomyces achromogenes</name>
    <dbReference type="NCBI Taxonomy" id="67255"/>
    <lineage>
        <taxon>Bacteria</taxon>
        <taxon>Bacillati</taxon>
        <taxon>Actinomycetota</taxon>
        <taxon>Actinomycetes</taxon>
        <taxon>Kitasatosporales</taxon>
        <taxon>Streptomycetaceae</taxon>
        <taxon>Streptomyces</taxon>
    </lineage>
</organism>
<proteinExistence type="predicted"/>
<protein>
    <submittedName>
        <fullName evidence="2">Uncharacterized protein</fullName>
    </submittedName>
</protein>
<feature type="compositionally biased region" description="Polar residues" evidence="1">
    <location>
        <begin position="46"/>
        <end position="68"/>
    </location>
</feature>
<evidence type="ECO:0000313" key="2">
    <source>
        <dbReference type="EMBL" id="MDQ0687517.1"/>
    </source>
</evidence>
<dbReference type="Proteomes" id="UP001243364">
    <property type="component" value="Unassembled WGS sequence"/>
</dbReference>
<comment type="caution">
    <text evidence="2">The sequence shown here is derived from an EMBL/GenBank/DDBJ whole genome shotgun (WGS) entry which is preliminary data.</text>
</comment>
<dbReference type="PROSITE" id="PS51318">
    <property type="entry name" value="TAT"/>
    <property type="match status" value="1"/>
</dbReference>